<dbReference type="SUPFAM" id="SSF54637">
    <property type="entry name" value="Thioesterase/thiol ester dehydrase-isomerase"/>
    <property type="match status" value="1"/>
</dbReference>
<dbReference type="PANTHER" id="PTHR31793:SF24">
    <property type="entry name" value="LONG-CHAIN ACYL-COA THIOESTERASE FADM"/>
    <property type="match status" value="1"/>
</dbReference>
<dbReference type="CDD" id="cd00586">
    <property type="entry name" value="4HBT"/>
    <property type="match status" value="1"/>
</dbReference>
<dbReference type="OrthoDB" id="21822at2"/>
<sequence length="154" mass="17636">MTQPNVVGAFECRKLVRFQHCDPAGIVFYPQYFVLFHELIEDWFNEGLQVNYANLISVRRTGVPTVHLEVDFKSPSKIGDSLRMQLAVTRVGDSSVSLALRAVCHHEVRVEISQTIVFLSFDRRVAISIPEDLRERMLQYAVRDDAPMAASRRE</sequence>
<dbReference type="AlphaFoldDB" id="A0A5P2HC63"/>
<dbReference type="GO" id="GO:0047617">
    <property type="term" value="F:fatty acyl-CoA hydrolase activity"/>
    <property type="evidence" value="ECO:0007669"/>
    <property type="project" value="TreeGrafter"/>
</dbReference>
<evidence type="ECO:0000313" key="2">
    <source>
        <dbReference type="Proteomes" id="UP000322822"/>
    </source>
</evidence>
<dbReference type="EMBL" id="CP044067">
    <property type="protein sequence ID" value="QET04660.1"/>
    <property type="molecule type" value="Genomic_DNA"/>
</dbReference>
<reference evidence="1 2" key="1">
    <citation type="submission" date="2019-09" db="EMBL/GenBank/DDBJ databases">
        <title>FDA dAtabase for Regulatory Grade micrObial Sequences (FDA-ARGOS): Supporting development and validation of Infectious Disease Dx tests.</title>
        <authorList>
            <person name="Sciortino C."/>
            <person name="Tallon L."/>
            <person name="Sadzewicz L."/>
            <person name="Vavikolanu K."/>
            <person name="Mehta A."/>
            <person name="Aluvathingal J."/>
            <person name="Nadendla S."/>
            <person name="Nandy P."/>
            <person name="Geyer C."/>
            <person name="Yan Y."/>
            <person name="Sichtig H."/>
        </authorList>
    </citation>
    <scope>NUCLEOTIDE SEQUENCE [LARGE SCALE GENOMIC DNA]</scope>
    <source>
        <strain evidence="1 2">FDAARGOS_664</strain>
    </source>
</reference>
<dbReference type="Proteomes" id="UP000322822">
    <property type="component" value="Chromosome 2"/>
</dbReference>
<dbReference type="PANTHER" id="PTHR31793">
    <property type="entry name" value="4-HYDROXYBENZOYL-COA THIOESTERASE FAMILY MEMBER"/>
    <property type="match status" value="1"/>
</dbReference>
<dbReference type="InterPro" id="IPR029069">
    <property type="entry name" value="HotDog_dom_sf"/>
</dbReference>
<dbReference type="RefSeq" id="WP_150374721.1">
    <property type="nucleotide sequence ID" value="NZ_CP044067.1"/>
</dbReference>
<proteinExistence type="predicted"/>
<gene>
    <name evidence="1" type="ORF">FOB72_21410</name>
</gene>
<accession>A0A5P2HC63</accession>
<name>A0A5P2HC63_9BURK</name>
<dbReference type="Gene3D" id="3.10.129.10">
    <property type="entry name" value="Hotdog Thioesterase"/>
    <property type="match status" value="1"/>
</dbReference>
<protein>
    <submittedName>
        <fullName evidence="1">Acyl-CoA thioesterase</fullName>
    </submittedName>
</protein>
<organism evidence="1 2">
    <name type="scientific">Cupriavidus pauculus</name>
    <dbReference type="NCBI Taxonomy" id="82633"/>
    <lineage>
        <taxon>Bacteria</taxon>
        <taxon>Pseudomonadati</taxon>
        <taxon>Pseudomonadota</taxon>
        <taxon>Betaproteobacteria</taxon>
        <taxon>Burkholderiales</taxon>
        <taxon>Burkholderiaceae</taxon>
        <taxon>Cupriavidus</taxon>
    </lineage>
</organism>
<dbReference type="InterPro" id="IPR050563">
    <property type="entry name" value="4-hydroxybenzoyl-CoA_TE"/>
</dbReference>
<dbReference type="Pfam" id="PF13279">
    <property type="entry name" value="4HBT_2"/>
    <property type="match status" value="1"/>
</dbReference>
<evidence type="ECO:0000313" key="1">
    <source>
        <dbReference type="EMBL" id="QET04660.1"/>
    </source>
</evidence>